<dbReference type="EMBL" id="GBXM01001952">
    <property type="protein sequence ID" value="JAI06626.1"/>
    <property type="molecule type" value="Transcribed_RNA"/>
</dbReference>
<evidence type="ECO:0000313" key="1">
    <source>
        <dbReference type="EMBL" id="JAI06626.1"/>
    </source>
</evidence>
<name>A0A0E9XXP3_ANGAN</name>
<organism evidence="1">
    <name type="scientific">Anguilla anguilla</name>
    <name type="common">European freshwater eel</name>
    <name type="synonym">Muraena anguilla</name>
    <dbReference type="NCBI Taxonomy" id="7936"/>
    <lineage>
        <taxon>Eukaryota</taxon>
        <taxon>Metazoa</taxon>
        <taxon>Chordata</taxon>
        <taxon>Craniata</taxon>
        <taxon>Vertebrata</taxon>
        <taxon>Euteleostomi</taxon>
        <taxon>Actinopterygii</taxon>
        <taxon>Neopterygii</taxon>
        <taxon>Teleostei</taxon>
        <taxon>Anguilliformes</taxon>
        <taxon>Anguillidae</taxon>
        <taxon>Anguilla</taxon>
    </lineage>
</organism>
<reference evidence="1" key="1">
    <citation type="submission" date="2014-11" db="EMBL/GenBank/DDBJ databases">
        <authorList>
            <person name="Amaro Gonzalez C."/>
        </authorList>
    </citation>
    <scope>NUCLEOTIDE SEQUENCE</scope>
</reference>
<protein>
    <submittedName>
        <fullName evidence="1">Uncharacterized protein</fullName>
    </submittedName>
</protein>
<accession>A0A0E9XXP3</accession>
<proteinExistence type="predicted"/>
<reference evidence="1" key="2">
    <citation type="journal article" date="2015" name="Fish Shellfish Immunol.">
        <title>Early steps in the European eel (Anguilla anguilla)-Vibrio vulnificus interaction in the gills: Role of the RtxA13 toxin.</title>
        <authorList>
            <person name="Callol A."/>
            <person name="Pajuelo D."/>
            <person name="Ebbesson L."/>
            <person name="Teles M."/>
            <person name="MacKenzie S."/>
            <person name="Amaro C."/>
        </authorList>
    </citation>
    <scope>NUCLEOTIDE SEQUENCE</scope>
</reference>
<dbReference type="AlphaFoldDB" id="A0A0E9XXP3"/>
<sequence length="81" mass="9302">MNRRAKVVTSHYRPISTFELAKRAAFIPDDSLVGRHNTSFSTDIDDFPTKASRELLDAMNIKQNQGQLMFLVLHFSLLYSK</sequence>